<dbReference type="PROSITE" id="PS51257">
    <property type="entry name" value="PROKAR_LIPOPROTEIN"/>
    <property type="match status" value="1"/>
</dbReference>
<evidence type="ECO:0000256" key="4">
    <source>
        <dbReference type="SAM" id="SignalP"/>
    </source>
</evidence>
<dbReference type="Proteomes" id="UP000008392">
    <property type="component" value="Chromosome"/>
</dbReference>
<keyword evidence="1" id="KW-0677">Repeat</keyword>
<dbReference type="EMBL" id="CP002745">
    <property type="protein sequence ID" value="AEK63347.1"/>
    <property type="molecule type" value="Genomic_DNA"/>
</dbReference>
<keyword evidence="4" id="KW-0732">Signal</keyword>
<organism evidence="6 7">
    <name type="scientific">Collimonas fungivorans (strain Ter331)</name>
    <dbReference type="NCBI Taxonomy" id="1005048"/>
    <lineage>
        <taxon>Bacteria</taxon>
        <taxon>Pseudomonadati</taxon>
        <taxon>Pseudomonadota</taxon>
        <taxon>Betaproteobacteria</taxon>
        <taxon>Burkholderiales</taxon>
        <taxon>Oxalobacteraceae</taxon>
        <taxon>Collimonas</taxon>
    </lineage>
</organism>
<evidence type="ECO:0000256" key="2">
    <source>
        <dbReference type="PROSITE-ProRule" id="PRU00504"/>
    </source>
</evidence>
<accession>G0AAQ3</accession>
<dbReference type="PANTHER" id="PTHR13833">
    <property type="match status" value="1"/>
</dbReference>
<name>G0AAQ3_COLFT</name>
<reference evidence="6 7" key="3">
    <citation type="journal article" date="2008" name="FEMS Microbiol. Ecol.">
        <title>Identification and characterization of genes underlying chitinolysis in Collimonas fungivorans Ter331.</title>
        <authorList>
            <person name="Fritsche K."/>
            <person name="de Boer W."/>
            <person name="Gerards S."/>
            <person name="van den Berg M."/>
            <person name="van Veen J.A."/>
            <person name="Leveau J.H."/>
        </authorList>
    </citation>
    <scope>NUCLEOTIDE SEQUENCE [LARGE SCALE GENOMIC DNA]</scope>
    <source>
        <strain evidence="6 7">Ter331</strain>
    </source>
</reference>
<dbReference type="eggNOG" id="COG3391">
    <property type="taxonomic scope" value="Bacteria"/>
</dbReference>
<feature type="domain" description="Teneurin NHL" evidence="5">
    <location>
        <begin position="102"/>
        <end position="152"/>
    </location>
</feature>
<evidence type="ECO:0000256" key="3">
    <source>
        <dbReference type="SAM" id="MobiDB-lite"/>
    </source>
</evidence>
<dbReference type="InterPro" id="IPR001258">
    <property type="entry name" value="NHL_repeat"/>
</dbReference>
<proteinExistence type="predicted"/>
<dbReference type="HOGENOM" id="CLU_008645_1_1_4"/>
<dbReference type="Pfam" id="PF25021">
    <property type="entry name" value="TEN_NHL"/>
    <property type="match status" value="1"/>
</dbReference>
<reference evidence="7" key="6">
    <citation type="submission" date="2011-05" db="EMBL/GenBank/DDBJ databases">
        <title>Complete sequence of Collimonas fungivorans Ter331.</title>
        <authorList>
            <person name="Leveau J.H."/>
        </authorList>
    </citation>
    <scope>NUCLEOTIDE SEQUENCE [LARGE SCALE GENOMIC DNA]</scope>
    <source>
        <strain evidence="7">Ter331</strain>
    </source>
</reference>
<gene>
    <name evidence="6" type="ordered locus">CFU_3523</name>
</gene>
<dbReference type="Gene3D" id="2.120.10.30">
    <property type="entry name" value="TolB, C-terminal domain"/>
    <property type="match status" value="3"/>
</dbReference>
<dbReference type="AlphaFoldDB" id="G0AAQ3"/>
<dbReference type="CDD" id="cd14953">
    <property type="entry name" value="NHL_like_1"/>
    <property type="match status" value="1"/>
</dbReference>
<dbReference type="InterPro" id="IPR011042">
    <property type="entry name" value="6-blade_b-propeller_TolB-like"/>
</dbReference>
<reference evidence="6 7" key="1">
    <citation type="journal article" date="2004" name="Environ. Microbiol.">
        <title>Phylogeny-function analysis of (meta)genomic libraries: screening for expression of ribosomal RNA genes by large-insert library fluorescent in situ hybridization (LIL-FISH).</title>
        <authorList>
            <person name="Leveau J.H."/>
            <person name="Gerards S."/>
            <person name="de Boer W."/>
            <person name="van Veen J.A."/>
        </authorList>
    </citation>
    <scope>NUCLEOTIDE SEQUENCE [LARGE SCALE GENOMIC DNA]</scope>
    <source>
        <strain evidence="6 7">Ter331</strain>
    </source>
</reference>
<feature type="compositionally biased region" description="Low complexity" evidence="3">
    <location>
        <begin position="90"/>
        <end position="108"/>
    </location>
</feature>
<keyword evidence="7" id="KW-1185">Reference proteome</keyword>
<reference evidence="6 7" key="5">
    <citation type="journal article" date="2011" name="ISME J.">
        <title>Dual transcriptional profiling of a bacterial/fungal confrontation: Collimonas fungivorans versus Aspergillus niger.</title>
        <authorList>
            <person name="Mela F."/>
            <person name="Fritsche K."/>
            <person name="de Boer W."/>
            <person name="van Veen J.A."/>
            <person name="de Graaff L.H."/>
            <person name="van den Berg M."/>
            <person name="Leveau J.H."/>
        </authorList>
    </citation>
    <scope>NUCLEOTIDE SEQUENCE [LARGE SCALE GENOMIC DNA]</scope>
    <source>
        <strain evidence="6 7">Ter331</strain>
    </source>
</reference>
<sequence>MRVVKLPARLSLCLLALILAACCRNDQTTDQASCNASTPNTAAGSSDGSGSNVRFSQPGAIAVDAGGNLFVADTANNTIRKITAAGEASTLAGSAGNSGSSDGSGSRARFNQPGGIAVDAGGNLYLADTQNHTIRMITSAGVVTTIAGSAGQAGQNDGTAGDARFNQPWGVARDGAGNLYVTDTGNATVRKITAAGVVTTLAGSAGSQGSSDGSGTRAQFNLPRGITLDNAGNSTGTAVNLAVNIYIADSNNNTIRKLDQNGNVSTLAGTAGSSGSADGSGQRARFNQPYGIALDSAGNIRVSDSGNQLIRTVSLTGVVSTLAGAAGTAGSTDGSGNKARFNQPEGIAADAANNIYVADTSNNLIRKVTPDAQVSTLFGGGNSNSSSCLCLFKL</sequence>
<reference evidence="6 7" key="2">
    <citation type="journal article" date="2006" name="J. Microbiol. Methods">
        <title>Genomic flank-sequencing of plasposon insertion sites for rapid identification of functional genes.</title>
        <authorList>
            <person name="Leveau J.H."/>
            <person name="Gerards S."/>
            <person name="Fritsche K."/>
            <person name="Zondag G."/>
            <person name="van Veen J.A."/>
        </authorList>
    </citation>
    <scope>NUCLEOTIDE SEQUENCE [LARGE SCALE GENOMIC DNA]</scope>
    <source>
        <strain evidence="6 7">Ter331</strain>
    </source>
</reference>
<feature type="signal peptide" evidence="4">
    <location>
        <begin position="1"/>
        <end position="21"/>
    </location>
</feature>
<dbReference type="InterPro" id="IPR056822">
    <property type="entry name" value="TEN_NHL"/>
</dbReference>
<evidence type="ECO:0000313" key="7">
    <source>
        <dbReference type="Proteomes" id="UP000008392"/>
    </source>
</evidence>
<dbReference type="PROSITE" id="PS51125">
    <property type="entry name" value="NHL"/>
    <property type="match status" value="1"/>
</dbReference>
<feature type="chain" id="PRO_5003396707" description="Teneurin NHL domain-containing protein" evidence="4">
    <location>
        <begin position="22"/>
        <end position="394"/>
    </location>
</feature>
<feature type="region of interest" description="Disordered" evidence="3">
    <location>
        <begin position="90"/>
        <end position="109"/>
    </location>
</feature>
<dbReference type="Pfam" id="PF01436">
    <property type="entry name" value="NHL"/>
    <property type="match status" value="3"/>
</dbReference>
<dbReference type="SUPFAM" id="SSF63829">
    <property type="entry name" value="Calcium-dependent phosphotriesterase"/>
    <property type="match status" value="1"/>
</dbReference>
<evidence type="ECO:0000313" key="6">
    <source>
        <dbReference type="EMBL" id="AEK63347.1"/>
    </source>
</evidence>
<dbReference type="PANTHER" id="PTHR13833:SF71">
    <property type="entry name" value="NHL DOMAIN-CONTAINING PROTEIN"/>
    <property type="match status" value="1"/>
</dbReference>
<dbReference type="STRING" id="1005048.CFU_3523"/>
<dbReference type="RefSeq" id="WP_014007499.1">
    <property type="nucleotide sequence ID" value="NC_015856.1"/>
</dbReference>
<feature type="repeat" description="NHL" evidence="2">
    <location>
        <begin position="341"/>
        <end position="371"/>
    </location>
</feature>
<evidence type="ECO:0000256" key="1">
    <source>
        <dbReference type="ARBA" id="ARBA00022737"/>
    </source>
</evidence>
<reference evidence="6 7" key="4">
    <citation type="journal article" date="2010" name="Environ. Microbiol.">
        <title>The bacterial genus Collimonas: mycophagy, weathering and other adaptive solutions to life in oligotrophic soil environments.</title>
        <authorList>
            <person name="Leveau J.H."/>
            <person name="Uroz S."/>
            <person name="de Boer W."/>
        </authorList>
    </citation>
    <scope>NUCLEOTIDE SEQUENCE [LARGE SCALE GENOMIC DNA]</scope>
    <source>
        <strain evidence="6 7">Ter331</strain>
    </source>
</reference>
<dbReference type="KEGG" id="cfu:CFU_3523"/>
<evidence type="ECO:0000259" key="5">
    <source>
        <dbReference type="Pfam" id="PF25021"/>
    </source>
</evidence>
<protein>
    <recommendedName>
        <fullName evidence="5">Teneurin NHL domain-containing protein</fullName>
    </recommendedName>
</protein>